<keyword evidence="3" id="KW-1185">Reference proteome</keyword>
<evidence type="ECO:0000313" key="3">
    <source>
        <dbReference type="Proteomes" id="UP001175000"/>
    </source>
</evidence>
<accession>A0AA39THD1</accession>
<reference evidence="2" key="1">
    <citation type="submission" date="2023-06" db="EMBL/GenBank/DDBJ databases">
        <title>Genome-scale phylogeny and comparative genomics of the fungal order Sordariales.</title>
        <authorList>
            <consortium name="Lawrence Berkeley National Laboratory"/>
            <person name="Hensen N."/>
            <person name="Bonometti L."/>
            <person name="Westerberg I."/>
            <person name="Brannstrom I.O."/>
            <person name="Guillou S."/>
            <person name="Cros-Aarteil S."/>
            <person name="Calhoun S."/>
            <person name="Haridas S."/>
            <person name="Kuo A."/>
            <person name="Mondo S."/>
            <person name="Pangilinan J."/>
            <person name="Riley R."/>
            <person name="Labutti K."/>
            <person name="Andreopoulos B."/>
            <person name="Lipzen A."/>
            <person name="Chen C."/>
            <person name="Yanf M."/>
            <person name="Daum C."/>
            <person name="Ng V."/>
            <person name="Clum A."/>
            <person name="Steindorff A."/>
            <person name="Ohm R."/>
            <person name="Martin F."/>
            <person name="Silar P."/>
            <person name="Natvig D."/>
            <person name="Lalanne C."/>
            <person name="Gautier V."/>
            <person name="Ament-Velasquez S.L."/>
            <person name="Kruys A."/>
            <person name="Hutchinson M.I."/>
            <person name="Powell A.J."/>
            <person name="Barry K."/>
            <person name="Miller A.N."/>
            <person name="Grigoriev I.V."/>
            <person name="Debuchy R."/>
            <person name="Gladieux P."/>
            <person name="Thoren M.H."/>
            <person name="Johannesson H."/>
        </authorList>
    </citation>
    <scope>NUCLEOTIDE SEQUENCE</scope>
    <source>
        <strain evidence="2">CBS 606.72</strain>
    </source>
</reference>
<dbReference type="AlphaFoldDB" id="A0AA39THD1"/>
<evidence type="ECO:0000256" key="1">
    <source>
        <dbReference type="SAM" id="MobiDB-lite"/>
    </source>
</evidence>
<organism evidence="2 3">
    <name type="scientific">Immersiella caudata</name>
    <dbReference type="NCBI Taxonomy" id="314043"/>
    <lineage>
        <taxon>Eukaryota</taxon>
        <taxon>Fungi</taxon>
        <taxon>Dikarya</taxon>
        <taxon>Ascomycota</taxon>
        <taxon>Pezizomycotina</taxon>
        <taxon>Sordariomycetes</taxon>
        <taxon>Sordariomycetidae</taxon>
        <taxon>Sordariales</taxon>
        <taxon>Lasiosphaeriaceae</taxon>
        <taxon>Immersiella</taxon>
    </lineage>
</organism>
<dbReference type="EMBL" id="JAULSU010000007">
    <property type="protein sequence ID" value="KAK0611137.1"/>
    <property type="molecule type" value="Genomic_DNA"/>
</dbReference>
<feature type="region of interest" description="Disordered" evidence="1">
    <location>
        <begin position="1"/>
        <end position="71"/>
    </location>
</feature>
<proteinExistence type="predicted"/>
<sequence length="240" mass="27151">MPANERRPRRRPHLITPLCSQPKQQALPCSLPSPRFAVTPHHSSTSIPPSALRPPPRSRRSRPPRTSRVDIDIDLDPCLPEPSLPFLHVVSPSCTAQPTPSSTLRPQTALSVRAGYFDALPIPLPDPSFSYRPFYEAWCQYSLLPFLAITPLAFAVNCIRSFPPLTETVLRRRVYKLLHAPELSVASIAILPPSRRRVLSRLREALLGRPRTQHLRFIPSAPRVNISRVLYDGWISRYEL</sequence>
<dbReference type="Proteomes" id="UP001175000">
    <property type="component" value="Unassembled WGS sequence"/>
</dbReference>
<name>A0AA39THD1_9PEZI</name>
<protein>
    <submittedName>
        <fullName evidence="2">Uncharacterized protein</fullName>
    </submittedName>
</protein>
<gene>
    <name evidence="2" type="ORF">B0T14DRAFT_321190</name>
</gene>
<feature type="compositionally biased region" description="Basic residues" evidence="1">
    <location>
        <begin position="56"/>
        <end position="65"/>
    </location>
</feature>
<comment type="caution">
    <text evidence="2">The sequence shown here is derived from an EMBL/GenBank/DDBJ whole genome shotgun (WGS) entry which is preliminary data.</text>
</comment>
<evidence type="ECO:0000313" key="2">
    <source>
        <dbReference type="EMBL" id="KAK0611137.1"/>
    </source>
</evidence>
<feature type="compositionally biased region" description="Low complexity" evidence="1">
    <location>
        <begin position="39"/>
        <end position="50"/>
    </location>
</feature>